<evidence type="ECO:0000256" key="6">
    <source>
        <dbReference type="HAMAP-Rule" id="MF_00094"/>
    </source>
</evidence>
<dbReference type="EMBL" id="DXIE01000008">
    <property type="protein sequence ID" value="HIV61430.1"/>
    <property type="molecule type" value="Genomic_DNA"/>
</dbReference>
<keyword evidence="4 6" id="KW-0488">Methylation</keyword>
<evidence type="ECO:0000256" key="4">
    <source>
        <dbReference type="ARBA" id="ARBA00022481"/>
    </source>
</evidence>
<dbReference type="NCBIfam" id="TIGR00020">
    <property type="entry name" value="prfB"/>
    <property type="match status" value="1"/>
</dbReference>
<proteinExistence type="inferred from homology"/>
<dbReference type="SMART" id="SM00937">
    <property type="entry name" value="PCRF"/>
    <property type="match status" value="1"/>
</dbReference>
<organism evidence="8 9">
    <name type="scientific">Candidatus Butyricicoccus avistercoris</name>
    <dbReference type="NCBI Taxonomy" id="2838518"/>
    <lineage>
        <taxon>Bacteria</taxon>
        <taxon>Bacillati</taxon>
        <taxon>Bacillota</taxon>
        <taxon>Clostridia</taxon>
        <taxon>Eubacteriales</taxon>
        <taxon>Butyricicoccaceae</taxon>
        <taxon>Butyricicoccus</taxon>
    </lineage>
</organism>
<comment type="caution">
    <text evidence="8">The sequence shown here is derived from an EMBL/GenBank/DDBJ whole genome shotgun (WGS) entry which is preliminary data.</text>
</comment>
<dbReference type="Gene3D" id="1.20.58.410">
    <property type="entry name" value="Release factor"/>
    <property type="match status" value="1"/>
</dbReference>
<keyword evidence="6" id="KW-0963">Cytoplasm</keyword>
<protein>
    <recommendedName>
        <fullName evidence="3 6">Peptide chain release factor 2</fullName>
        <shortName evidence="6">RF-2</shortName>
    </recommendedName>
</protein>
<dbReference type="InterPro" id="IPR005139">
    <property type="entry name" value="PCRF"/>
</dbReference>
<feature type="domain" description="Prokaryotic-type class I peptide chain release factors" evidence="7">
    <location>
        <begin position="246"/>
        <end position="262"/>
    </location>
</feature>
<comment type="PTM">
    <text evidence="6">Methylated by PrmC. Methylation increases the termination efficiency of RF2.</text>
</comment>
<dbReference type="InterPro" id="IPR004374">
    <property type="entry name" value="PrfB"/>
</dbReference>
<comment type="function">
    <text evidence="1 6">Peptide chain release factor 2 directs the termination of translation in response to the peptide chain termination codons UGA and UAA.</text>
</comment>
<dbReference type="PROSITE" id="PS00745">
    <property type="entry name" value="RF_PROK_I"/>
    <property type="match status" value="1"/>
</dbReference>
<evidence type="ECO:0000259" key="7">
    <source>
        <dbReference type="PROSITE" id="PS00745"/>
    </source>
</evidence>
<dbReference type="Pfam" id="PF00472">
    <property type="entry name" value="RF-1"/>
    <property type="match status" value="1"/>
</dbReference>
<feature type="modified residue" description="N5-methylglutamine" evidence="6">
    <location>
        <position position="253"/>
    </location>
</feature>
<dbReference type="GO" id="GO:0016149">
    <property type="term" value="F:translation release factor activity, codon specific"/>
    <property type="evidence" value="ECO:0007669"/>
    <property type="project" value="UniProtKB-UniRule"/>
</dbReference>
<dbReference type="PANTHER" id="PTHR43116:SF3">
    <property type="entry name" value="CLASS I PEPTIDE CHAIN RELEASE FACTOR"/>
    <property type="match status" value="1"/>
</dbReference>
<dbReference type="InterPro" id="IPR000352">
    <property type="entry name" value="Pep_chain_release_fac_I"/>
</dbReference>
<sequence>MLQFEEYKVKLNNMQPALEELRGNLNLEQAAREVEELEMKSSQPNFWDNPEESQKVVSRMGALKGKIEAFHDLYTHWEDLITLCEMAIEENDESMLEELETGFAHVEEEMEKQKMSTLLTGEYDRNNALVSFHAGAGGTEAQDWCSMLYRMYTRWAERHGFTYKIMDYQDGEEAGLKSADIIIEGENAYGFLKGESGVHRLVRISPFDSSGRRHTSFSAVEVIPDIPDDSDDVEIRPEDYEMQVFRSSGAGGQHINKTSSAVRLIHKATGIVVSCQTERSQFQNKDNCLRMLRSKLVEIKEREHLDKISDIKGDQKKIEWGSQIRSYVFMPYTMAKDTRTAFENTNINAVMDGDIDGFINAYLTALATGEWASKT</sequence>
<comment type="similarity">
    <text evidence="2 6">Belongs to the prokaryotic/mitochondrial release factor family.</text>
</comment>
<dbReference type="SUPFAM" id="SSF75620">
    <property type="entry name" value="Release factor"/>
    <property type="match status" value="1"/>
</dbReference>
<dbReference type="Gene3D" id="3.30.160.20">
    <property type="match status" value="1"/>
</dbReference>
<dbReference type="AlphaFoldDB" id="A0A9D1PGV6"/>
<dbReference type="Gene3D" id="3.30.70.1660">
    <property type="match status" value="1"/>
</dbReference>
<reference evidence="8" key="2">
    <citation type="submission" date="2021-04" db="EMBL/GenBank/DDBJ databases">
        <authorList>
            <person name="Gilroy R."/>
        </authorList>
    </citation>
    <scope>NUCLEOTIDE SEQUENCE</scope>
    <source>
        <strain evidence="8">CHK193-4272</strain>
    </source>
</reference>
<keyword evidence="5 6" id="KW-0648">Protein biosynthesis</keyword>
<dbReference type="GO" id="GO:0005737">
    <property type="term" value="C:cytoplasm"/>
    <property type="evidence" value="ECO:0007669"/>
    <property type="project" value="UniProtKB-SubCell"/>
</dbReference>
<dbReference type="InterPro" id="IPR045853">
    <property type="entry name" value="Pep_chain_release_fac_I_sf"/>
</dbReference>
<evidence type="ECO:0000256" key="5">
    <source>
        <dbReference type="ARBA" id="ARBA00022917"/>
    </source>
</evidence>
<dbReference type="Pfam" id="PF03462">
    <property type="entry name" value="PCRF"/>
    <property type="match status" value="1"/>
</dbReference>
<evidence type="ECO:0000256" key="2">
    <source>
        <dbReference type="ARBA" id="ARBA00010835"/>
    </source>
</evidence>
<dbReference type="PANTHER" id="PTHR43116">
    <property type="entry name" value="PEPTIDE CHAIN RELEASE FACTOR 2"/>
    <property type="match status" value="1"/>
</dbReference>
<accession>A0A9D1PGV6</accession>
<dbReference type="Proteomes" id="UP000886808">
    <property type="component" value="Unassembled WGS sequence"/>
</dbReference>
<reference evidence="8" key="1">
    <citation type="journal article" date="2021" name="PeerJ">
        <title>Extensive microbial diversity within the chicken gut microbiome revealed by metagenomics and culture.</title>
        <authorList>
            <person name="Gilroy R."/>
            <person name="Ravi A."/>
            <person name="Getino M."/>
            <person name="Pursley I."/>
            <person name="Horton D.L."/>
            <person name="Alikhan N.F."/>
            <person name="Baker D."/>
            <person name="Gharbi K."/>
            <person name="Hall N."/>
            <person name="Watson M."/>
            <person name="Adriaenssens E.M."/>
            <person name="Foster-Nyarko E."/>
            <person name="Jarju S."/>
            <person name="Secka A."/>
            <person name="Antonio M."/>
            <person name="Oren A."/>
            <person name="Chaudhuri R.R."/>
            <person name="La Ragione R."/>
            <person name="Hildebrand F."/>
            <person name="Pallen M.J."/>
        </authorList>
    </citation>
    <scope>NUCLEOTIDE SEQUENCE</scope>
    <source>
        <strain evidence="8">CHK193-4272</strain>
    </source>
</reference>
<evidence type="ECO:0000256" key="1">
    <source>
        <dbReference type="ARBA" id="ARBA00002613"/>
    </source>
</evidence>
<gene>
    <name evidence="6 8" type="primary">prfB</name>
    <name evidence="8" type="ORF">H9746_01060</name>
</gene>
<evidence type="ECO:0000256" key="3">
    <source>
        <dbReference type="ARBA" id="ARBA00019192"/>
    </source>
</evidence>
<evidence type="ECO:0000313" key="8">
    <source>
        <dbReference type="EMBL" id="HIV61430.1"/>
    </source>
</evidence>
<name>A0A9D1PGV6_9FIRM</name>
<dbReference type="HAMAP" id="MF_00094">
    <property type="entry name" value="Rel_fac_2"/>
    <property type="match status" value="1"/>
</dbReference>
<evidence type="ECO:0000313" key="9">
    <source>
        <dbReference type="Proteomes" id="UP000886808"/>
    </source>
</evidence>
<comment type="subcellular location">
    <subcellularLocation>
        <location evidence="6">Cytoplasm</location>
    </subcellularLocation>
</comment>